<dbReference type="RefSeq" id="WP_087198754.1">
    <property type="nucleotide sequence ID" value="NZ_PPEL01000126.1"/>
</dbReference>
<organism evidence="2 3">
    <name type="scientific">Rubneribacter badeniensis</name>
    <dbReference type="NCBI Taxonomy" id="2070688"/>
    <lineage>
        <taxon>Bacteria</taxon>
        <taxon>Bacillati</taxon>
        <taxon>Actinomycetota</taxon>
        <taxon>Coriobacteriia</taxon>
        <taxon>Eggerthellales</taxon>
        <taxon>Eggerthellaceae</taxon>
        <taxon>Rubneribacter</taxon>
    </lineage>
</organism>
<comment type="caution">
    <text evidence="2">The sequence shown here is derived from an EMBL/GenBank/DDBJ whole genome shotgun (WGS) entry which is preliminary data.</text>
</comment>
<dbReference type="Proteomes" id="UP000236488">
    <property type="component" value="Unassembled WGS sequence"/>
</dbReference>
<evidence type="ECO:0000256" key="1">
    <source>
        <dbReference type="SAM" id="MobiDB-lite"/>
    </source>
</evidence>
<evidence type="ECO:0000313" key="2">
    <source>
        <dbReference type="EMBL" id="PNV64273.1"/>
    </source>
</evidence>
<keyword evidence="3" id="KW-1185">Reference proteome</keyword>
<gene>
    <name evidence="2" type="ORF">C2L80_12865</name>
</gene>
<protein>
    <submittedName>
        <fullName evidence="2">Uncharacterized protein</fullName>
    </submittedName>
</protein>
<proteinExistence type="predicted"/>
<evidence type="ECO:0000313" key="3">
    <source>
        <dbReference type="Proteomes" id="UP000236488"/>
    </source>
</evidence>
<dbReference type="AlphaFoldDB" id="A0A2K2U1T0"/>
<accession>A0A2K2U1T0</accession>
<sequence>MLLWICFFPIMFTIWAVKTPRFDKKVKIPLIAAVWVLSLVVAGCTSMTNAQLAKDRTLDFNAIEITDSKAVVKATATNNTASSWSSTAYLVIHYSDGDEEKLSIHISCDKNSSVDLTSPSFSTEGVSSFETDYSGAQISYSAGDLMSLLTAEQERVAAEEAQKKAEEEAAAAAAAEAEAQKKAEEEAAAVEAQAQAEADAAASAQAQEEARNNATVYVTATGSKYHSRKGCSGLSNANSISEMTRAQAEANGLEPCAKCY</sequence>
<reference evidence="2 3" key="1">
    <citation type="journal article" date="2018" name="Int. J. Syst. Evol. Microbiol.">
        <title>Rubneribacter badeniensis gen. nov., sp. nov. and Enteroscipio rubneri gen. nov., sp. nov., new members of the Eggerthellaceae isolated from human faeces.</title>
        <authorList>
            <person name="Danylec N."/>
            <person name="Gobl A."/>
            <person name="Stoll D.A."/>
            <person name="Hetzer B."/>
            <person name="Kulling S.E."/>
            <person name="Huch M."/>
        </authorList>
    </citation>
    <scope>NUCLEOTIDE SEQUENCE [LARGE SCALE GENOMIC DNA]</scope>
    <source>
        <strain evidence="2 3">ResAG-85</strain>
    </source>
</reference>
<name>A0A2K2U1T0_9ACTN</name>
<feature type="region of interest" description="Disordered" evidence="1">
    <location>
        <begin position="159"/>
        <end position="183"/>
    </location>
</feature>
<dbReference type="EMBL" id="PPEL01000126">
    <property type="protein sequence ID" value="PNV64273.1"/>
    <property type="molecule type" value="Genomic_DNA"/>
</dbReference>